<dbReference type="PANTHER" id="PTHR36173">
    <property type="entry name" value="RIBONUCLEASE VAPC16-RELATED"/>
    <property type="match status" value="1"/>
</dbReference>
<reference evidence="2 3" key="1">
    <citation type="submission" date="2020-08" db="EMBL/GenBank/DDBJ databases">
        <title>Genomic Encyclopedia of Type Strains, Phase IV (KMG-IV): sequencing the most valuable type-strain genomes for metagenomic binning, comparative biology and taxonomic classification.</title>
        <authorList>
            <person name="Goeker M."/>
        </authorList>
    </citation>
    <scope>NUCLEOTIDE SEQUENCE [LARGE SCALE GENOMIC DNA]</scope>
    <source>
        <strain evidence="2 3">DSM 100044</strain>
    </source>
</reference>
<keyword evidence="3" id="KW-1185">Reference proteome</keyword>
<dbReference type="PANTHER" id="PTHR36173:SF2">
    <property type="entry name" value="RIBONUCLEASE VAPC16"/>
    <property type="match status" value="1"/>
</dbReference>
<evidence type="ECO:0000313" key="3">
    <source>
        <dbReference type="Proteomes" id="UP000546200"/>
    </source>
</evidence>
<name>A0A7W9EUB2_9SPHN</name>
<dbReference type="CDD" id="cd09872">
    <property type="entry name" value="PIN_Sll0205-like"/>
    <property type="match status" value="1"/>
</dbReference>
<proteinExistence type="predicted"/>
<accession>A0A7W9EUB2</accession>
<protein>
    <submittedName>
        <fullName evidence="2">PIN domain nuclease of toxin-antitoxin system</fullName>
    </submittedName>
</protein>
<dbReference type="RefSeq" id="WP_184056926.1">
    <property type="nucleotide sequence ID" value="NZ_JACIJK010000005.1"/>
</dbReference>
<dbReference type="InterPro" id="IPR029060">
    <property type="entry name" value="PIN-like_dom_sf"/>
</dbReference>
<dbReference type="InterPro" id="IPR002716">
    <property type="entry name" value="PIN_dom"/>
</dbReference>
<organism evidence="2 3">
    <name type="scientific">Sphingomonas aerophila</name>
    <dbReference type="NCBI Taxonomy" id="1344948"/>
    <lineage>
        <taxon>Bacteria</taxon>
        <taxon>Pseudomonadati</taxon>
        <taxon>Pseudomonadota</taxon>
        <taxon>Alphaproteobacteria</taxon>
        <taxon>Sphingomonadales</taxon>
        <taxon>Sphingomonadaceae</taxon>
        <taxon>Sphingomonas</taxon>
    </lineage>
</organism>
<feature type="domain" description="PIN" evidence="1">
    <location>
        <begin position="4"/>
        <end position="121"/>
    </location>
</feature>
<dbReference type="AlphaFoldDB" id="A0A7W9EUB2"/>
<dbReference type="InterPro" id="IPR052919">
    <property type="entry name" value="TA_system_RNase"/>
</dbReference>
<evidence type="ECO:0000313" key="2">
    <source>
        <dbReference type="EMBL" id="MBB5715011.1"/>
    </source>
</evidence>
<dbReference type="InterPro" id="IPR041705">
    <property type="entry name" value="PIN_Sll0205"/>
</dbReference>
<dbReference type="Pfam" id="PF01850">
    <property type="entry name" value="PIN"/>
    <property type="match status" value="1"/>
</dbReference>
<evidence type="ECO:0000259" key="1">
    <source>
        <dbReference type="Pfam" id="PF01850"/>
    </source>
</evidence>
<dbReference type="SUPFAM" id="SSF88723">
    <property type="entry name" value="PIN domain-like"/>
    <property type="match status" value="1"/>
</dbReference>
<dbReference type="Proteomes" id="UP000546200">
    <property type="component" value="Unassembled WGS sequence"/>
</dbReference>
<comment type="caution">
    <text evidence="2">The sequence shown here is derived from an EMBL/GenBank/DDBJ whole genome shotgun (WGS) entry which is preliminary data.</text>
</comment>
<dbReference type="EMBL" id="JACIJK010000005">
    <property type="protein sequence ID" value="MBB5715011.1"/>
    <property type="molecule type" value="Genomic_DNA"/>
</dbReference>
<dbReference type="Gene3D" id="3.40.50.1010">
    <property type="entry name" value="5'-nuclease"/>
    <property type="match status" value="1"/>
</dbReference>
<gene>
    <name evidence="2" type="ORF">FHS94_001852</name>
</gene>
<sequence>MTGYLLDTHAALWWWVDSPKLGAAARRLIGEGAERICVSVASIWEIAIKSHAGRLPELPAFRAEYSGLMADNGFDLINVSDQHALEAAYLDSPHRDPFDRLIAGQARCEGLVVVTRDPEFAGLGCKVLW</sequence>